<keyword evidence="1" id="KW-1133">Transmembrane helix</keyword>
<gene>
    <name evidence="2" type="ORF">A2442_00040</name>
</gene>
<dbReference type="EMBL" id="MFAE01000011">
    <property type="protein sequence ID" value="OGD66944.1"/>
    <property type="molecule type" value="Genomic_DNA"/>
</dbReference>
<evidence type="ECO:0000313" key="3">
    <source>
        <dbReference type="Proteomes" id="UP000179003"/>
    </source>
</evidence>
<dbReference type="AlphaFoldDB" id="A0A1F5EIB0"/>
<proteinExistence type="predicted"/>
<dbReference type="STRING" id="1797582.A2442_00040"/>
<keyword evidence="1" id="KW-0812">Transmembrane</keyword>
<reference evidence="2 3" key="1">
    <citation type="journal article" date="2016" name="Nat. Commun.">
        <title>Thousands of microbial genomes shed light on interconnected biogeochemical processes in an aquifer system.</title>
        <authorList>
            <person name="Anantharaman K."/>
            <person name="Brown C.T."/>
            <person name="Hug L.A."/>
            <person name="Sharon I."/>
            <person name="Castelle C.J."/>
            <person name="Probst A.J."/>
            <person name="Thomas B.C."/>
            <person name="Singh A."/>
            <person name="Wilkins M.J."/>
            <person name="Karaoz U."/>
            <person name="Brodie E.L."/>
            <person name="Williams K.H."/>
            <person name="Hubbard S.S."/>
            <person name="Banfield J.F."/>
        </authorList>
    </citation>
    <scope>NUCLEOTIDE SEQUENCE [LARGE SCALE GENOMIC DNA]</scope>
</reference>
<dbReference type="Proteomes" id="UP000179003">
    <property type="component" value="Unassembled WGS sequence"/>
</dbReference>
<organism evidence="2 3">
    <name type="scientific">Candidatus Campbellbacteria bacterium RIFOXYC2_FULL_35_25</name>
    <dbReference type="NCBI Taxonomy" id="1797582"/>
    <lineage>
        <taxon>Bacteria</taxon>
        <taxon>Candidatus Campbelliibacteriota</taxon>
    </lineage>
</organism>
<evidence type="ECO:0000313" key="2">
    <source>
        <dbReference type="EMBL" id="OGD66944.1"/>
    </source>
</evidence>
<name>A0A1F5EIB0_9BACT</name>
<evidence type="ECO:0000256" key="1">
    <source>
        <dbReference type="SAM" id="Phobius"/>
    </source>
</evidence>
<comment type="caution">
    <text evidence="2">The sequence shown here is derived from an EMBL/GenBank/DDBJ whole genome shotgun (WGS) entry which is preliminary data.</text>
</comment>
<keyword evidence="1" id="KW-0472">Membrane</keyword>
<feature type="transmembrane region" description="Helical" evidence="1">
    <location>
        <begin position="7"/>
        <end position="28"/>
    </location>
</feature>
<sequence length="432" mass="48196">MDNKKLIKNIIIGSILITLILIGAYFYFTKPKVGDIVYDEQGNPYIFGETPADNNPDNTGNGDNIPYGGEYDDNGNLININKLRQITAEPTAGFVLAQDKDGDAVVKYIEKATGHIYETKLGLTNKKRISGTTLPRIQDAVWLDEKSLIIRYLDEEEVIKSFYAEIIAEDQNLDEKTDGKIEGVFLQDDIKELVKAGTKIFYLLVDGGGAKGIASDPDGENKEQIFISSLGEWLVQRPQKGFLTFTTKPSADVLGSLYFFDTNNENMKKILGGVRGLTTLANNDMTKVLFSENLKMQVYDVKENKSSNLLRTLAEKCVWSVGGVSVYCGVPIHPEDTHYPDAWYKGQVSFSDNIWKIDMENIFSESLTSDYFDIELDVIKPALSLSDDYLVFINKKDSSLWSLTLSMIEDVVVPEETSVSETTDVIAPSEDN</sequence>
<accession>A0A1F5EIB0</accession>
<protein>
    <submittedName>
        <fullName evidence="2">Uncharacterized protein</fullName>
    </submittedName>
</protein>